<comment type="subcellular location">
    <subcellularLocation>
        <location evidence="1">Cytoplasm</location>
    </subcellularLocation>
</comment>
<accession>A0A4S8IPP2</accession>
<reference evidence="5 6" key="1">
    <citation type="journal article" date="2019" name="Nat. Plants">
        <title>Genome sequencing of Musa balbisiana reveals subgenome evolution and function divergence in polyploid bananas.</title>
        <authorList>
            <person name="Yao X."/>
        </authorList>
    </citation>
    <scope>NUCLEOTIDE SEQUENCE [LARGE SCALE GENOMIC DNA]</scope>
    <source>
        <strain evidence="6">cv. DH-PKW</strain>
        <tissue evidence="5">Leaves</tissue>
    </source>
</reference>
<gene>
    <name evidence="5" type="ORF">C4D60_Mb06t21510</name>
</gene>
<feature type="region of interest" description="Disordered" evidence="3">
    <location>
        <begin position="39"/>
        <end position="59"/>
    </location>
</feature>
<dbReference type="InterPro" id="IPR036020">
    <property type="entry name" value="WW_dom_sf"/>
</dbReference>
<proteinExistence type="predicted"/>
<dbReference type="PROSITE" id="PS50020">
    <property type="entry name" value="WW_DOMAIN_2"/>
    <property type="match status" value="1"/>
</dbReference>
<organism evidence="5 6">
    <name type="scientific">Musa balbisiana</name>
    <name type="common">Banana</name>
    <dbReference type="NCBI Taxonomy" id="52838"/>
    <lineage>
        <taxon>Eukaryota</taxon>
        <taxon>Viridiplantae</taxon>
        <taxon>Streptophyta</taxon>
        <taxon>Embryophyta</taxon>
        <taxon>Tracheophyta</taxon>
        <taxon>Spermatophyta</taxon>
        <taxon>Magnoliopsida</taxon>
        <taxon>Liliopsida</taxon>
        <taxon>Zingiberales</taxon>
        <taxon>Musaceae</taxon>
        <taxon>Musa</taxon>
    </lineage>
</organism>
<dbReference type="Proteomes" id="UP000317650">
    <property type="component" value="Chromosome 6"/>
</dbReference>
<name>A0A4S8IPP2_MUSBA</name>
<dbReference type="PANTHER" id="PTHR14791:SF39">
    <property type="entry name" value="OS12G0233100 PROTEIN"/>
    <property type="match status" value="1"/>
</dbReference>
<dbReference type="SUPFAM" id="SSF51045">
    <property type="entry name" value="WW domain"/>
    <property type="match status" value="1"/>
</dbReference>
<dbReference type="PANTHER" id="PTHR14791">
    <property type="entry name" value="BOMB/KIRA PROTEINS"/>
    <property type="match status" value="1"/>
</dbReference>
<dbReference type="EMBL" id="PYDT01000009">
    <property type="protein sequence ID" value="THU50558.1"/>
    <property type="molecule type" value="Genomic_DNA"/>
</dbReference>
<keyword evidence="2" id="KW-0963">Cytoplasm</keyword>
<dbReference type="InterPro" id="IPR051105">
    <property type="entry name" value="WWC/KIBRA_Hippo_Reg"/>
</dbReference>
<protein>
    <recommendedName>
        <fullName evidence="4">WW domain-containing protein</fullName>
    </recommendedName>
</protein>
<evidence type="ECO:0000256" key="3">
    <source>
        <dbReference type="SAM" id="MobiDB-lite"/>
    </source>
</evidence>
<dbReference type="CDD" id="cd00201">
    <property type="entry name" value="WW"/>
    <property type="match status" value="1"/>
</dbReference>
<evidence type="ECO:0000313" key="5">
    <source>
        <dbReference type="EMBL" id="THU50558.1"/>
    </source>
</evidence>
<dbReference type="InterPro" id="IPR001202">
    <property type="entry name" value="WW_dom"/>
</dbReference>
<evidence type="ECO:0000256" key="2">
    <source>
        <dbReference type="ARBA" id="ARBA00022490"/>
    </source>
</evidence>
<keyword evidence="6" id="KW-1185">Reference proteome</keyword>
<evidence type="ECO:0000259" key="4">
    <source>
        <dbReference type="PROSITE" id="PS50020"/>
    </source>
</evidence>
<dbReference type="Gene3D" id="2.20.70.10">
    <property type="match status" value="1"/>
</dbReference>
<feature type="domain" description="WW" evidence="4">
    <location>
        <begin position="75"/>
        <end position="109"/>
    </location>
</feature>
<dbReference type="AlphaFoldDB" id="A0A4S8IPP2"/>
<evidence type="ECO:0000313" key="6">
    <source>
        <dbReference type="Proteomes" id="UP000317650"/>
    </source>
</evidence>
<dbReference type="GO" id="GO:0005737">
    <property type="term" value="C:cytoplasm"/>
    <property type="evidence" value="ECO:0007669"/>
    <property type="project" value="UniProtKB-SubCell"/>
</dbReference>
<comment type="caution">
    <text evidence="5">The sequence shown here is derived from an EMBL/GenBank/DDBJ whole genome shotgun (WGS) entry which is preliminary data.</text>
</comment>
<evidence type="ECO:0000256" key="1">
    <source>
        <dbReference type="ARBA" id="ARBA00004496"/>
    </source>
</evidence>
<sequence length="252" mass="28945">MAKKEIPFGGEKERKVLELRVVNKPELSLGGSLSLLCGRTNSSSSESDANSRRKRKQTWSDPVMIQTSIDLQLNDPLPLDWEQCLNLRSGRMYYLNRKTLRRSWTRPKEQKLDLELNISSLPTSDEKANSTNPDEEAKKYILSGNMVAVVCINCHLLVMLFKSSPSCPNCRHMNSLPLPAHYSIMFTGEMKLKRKHQLKLRWHPLPTPLSPSEASYLFSCIWMGSLQLKSRRVTDNYLITLESHLLKSQWDN</sequence>